<dbReference type="AlphaFoldDB" id="A0A392NN20"/>
<dbReference type="Proteomes" id="UP000265520">
    <property type="component" value="Unassembled WGS sequence"/>
</dbReference>
<proteinExistence type="predicted"/>
<sequence>DGQEQLPSVSISVEWMLTVSSKVALHLSINQIMNVLSPQQRLGKASMETIGQLGEHVMAHKHLFRKVDNITVNCIANFLLVSNSDIFHMQGLLYAKCLLRKLIDVSEFSSDWERNRDADDTSSDAGSSFVVSQSTSELSEILSQQMFGRGVQSCSKAFWDQGLLLLLMVSEISGTQCSELLRNDQKF</sequence>
<protein>
    <submittedName>
        <fullName evidence="1">Uncharacterized protein</fullName>
    </submittedName>
</protein>
<organism evidence="1 2">
    <name type="scientific">Trifolium medium</name>
    <dbReference type="NCBI Taxonomy" id="97028"/>
    <lineage>
        <taxon>Eukaryota</taxon>
        <taxon>Viridiplantae</taxon>
        <taxon>Streptophyta</taxon>
        <taxon>Embryophyta</taxon>
        <taxon>Tracheophyta</taxon>
        <taxon>Spermatophyta</taxon>
        <taxon>Magnoliopsida</taxon>
        <taxon>eudicotyledons</taxon>
        <taxon>Gunneridae</taxon>
        <taxon>Pentapetalae</taxon>
        <taxon>rosids</taxon>
        <taxon>fabids</taxon>
        <taxon>Fabales</taxon>
        <taxon>Fabaceae</taxon>
        <taxon>Papilionoideae</taxon>
        <taxon>50 kb inversion clade</taxon>
        <taxon>NPAAA clade</taxon>
        <taxon>Hologalegina</taxon>
        <taxon>IRL clade</taxon>
        <taxon>Trifolieae</taxon>
        <taxon>Trifolium</taxon>
    </lineage>
</organism>
<dbReference type="PANTHER" id="PTHR35478:SF1">
    <property type="entry name" value="ZINC FINGER FYVE DOMAIN-CONTAINING PROTEIN 26"/>
    <property type="match status" value="1"/>
</dbReference>
<dbReference type="PANTHER" id="PTHR35478">
    <property type="entry name" value="ZINC FINGER FYVE DOMAIN PROTEIN"/>
    <property type="match status" value="1"/>
</dbReference>
<dbReference type="EMBL" id="LXQA010045638">
    <property type="protein sequence ID" value="MCI01251.1"/>
    <property type="molecule type" value="Genomic_DNA"/>
</dbReference>
<feature type="non-terminal residue" evidence="1">
    <location>
        <position position="1"/>
    </location>
</feature>
<evidence type="ECO:0000313" key="2">
    <source>
        <dbReference type="Proteomes" id="UP000265520"/>
    </source>
</evidence>
<comment type="caution">
    <text evidence="1">The sequence shown here is derived from an EMBL/GenBank/DDBJ whole genome shotgun (WGS) entry which is preliminary data.</text>
</comment>
<accession>A0A392NN20</accession>
<reference evidence="1 2" key="1">
    <citation type="journal article" date="2018" name="Front. Plant Sci.">
        <title>Red Clover (Trifolium pratense) and Zigzag Clover (T. medium) - A Picture of Genomic Similarities and Differences.</title>
        <authorList>
            <person name="Dluhosova J."/>
            <person name="Istvanek J."/>
            <person name="Nedelnik J."/>
            <person name="Repkova J."/>
        </authorList>
    </citation>
    <scope>NUCLEOTIDE SEQUENCE [LARGE SCALE GENOMIC DNA]</scope>
    <source>
        <strain evidence="2">cv. 10/8</strain>
        <tissue evidence="1">Leaf</tissue>
    </source>
</reference>
<name>A0A392NN20_9FABA</name>
<keyword evidence="2" id="KW-1185">Reference proteome</keyword>
<evidence type="ECO:0000313" key="1">
    <source>
        <dbReference type="EMBL" id="MCI01251.1"/>
    </source>
</evidence>